<dbReference type="GO" id="GO:0004061">
    <property type="term" value="F:arylformamidase activity"/>
    <property type="evidence" value="ECO:0007669"/>
    <property type="project" value="InterPro"/>
</dbReference>
<dbReference type="EMBL" id="ML992503">
    <property type="protein sequence ID" value="KAF2226142.1"/>
    <property type="molecule type" value="Genomic_DNA"/>
</dbReference>
<dbReference type="InterPro" id="IPR007325">
    <property type="entry name" value="KFase/CYL"/>
</dbReference>
<evidence type="ECO:0000313" key="2">
    <source>
        <dbReference type="EMBL" id="KAF2226142.1"/>
    </source>
</evidence>
<dbReference type="SUPFAM" id="SSF102198">
    <property type="entry name" value="Putative cyclase"/>
    <property type="match status" value="1"/>
</dbReference>
<evidence type="ECO:0000313" key="3">
    <source>
        <dbReference type="Proteomes" id="UP000799538"/>
    </source>
</evidence>
<accession>A0A6A6GK81</accession>
<comment type="similarity">
    <text evidence="1">Belongs to the Cyclase 1 superfamily.</text>
</comment>
<name>A0A6A6GK81_9PEZI</name>
<evidence type="ECO:0008006" key="4">
    <source>
        <dbReference type="Google" id="ProtNLM"/>
    </source>
</evidence>
<dbReference type="AlphaFoldDB" id="A0A6A6GK81"/>
<dbReference type="Gene3D" id="3.50.30.50">
    <property type="entry name" value="Putative cyclase"/>
    <property type="match status" value="1"/>
</dbReference>
<proteinExistence type="inferred from homology"/>
<dbReference type="GO" id="GO:0019441">
    <property type="term" value="P:L-tryptophan catabolic process to kynurenine"/>
    <property type="evidence" value="ECO:0007669"/>
    <property type="project" value="InterPro"/>
</dbReference>
<evidence type="ECO:0000256" key="1">
    <source>
        <dbReference type="ARBA" id="ARBA00007865"/>
    </source>
</evidence>
<reference evidence="3" key="1">
    <citation type="journal article" date="2020" name="Stud. Mycol.">
        <title>101 Dothideomycetes genomes: A test case for predicting lifestyles and emergence of pathogens.</title>
        <authorList>
            <person name="Haridas S."/>
            <person name="Albert R."/>
            <person name="Binder M."/>
            <person name="Bloem J."/>
            <person name="LaButti K."/>
            <person name="Salamov A."/>
            <person name="Andreopoulos B."/>
            <person name="Baker S."/>
            <person name="Barry K."/>
            <person name="Bills G."/>
            <person name="Bluhm B."/>
            <person name="Cannon C."/>
            <person name="Castanera R."/>
            <person name="Culley D."/>
            <person name="Daum C."/>
            <person name="Ezra D."/>
            <person name="Gonzalez J."/>
            <person name="Henrissat B."/>
            <person name="Kuo A."/>
            <person name="Liang C."/>
            <person name="Lipzen A."/>
            <person name="Lutzoni F."/>
            <person name="Magnuson J."/>
            <person name="Mondo S."/>
            <person name="Nolan M."/>
            <person name="Ohm R."/>
            <person name="Pangilinan J."/>
            <person name="Park H.-J."/>
            <person name="Ramirez L."/>
            <person name="Alfaro M."/>
            <person name="Sun H."/>
            <person name="Tritt A."/>
            <person name="Yoshinaga Y."/>
            <person name="Zwiers L.-H."/>
            <person name="Turgeon B."/>
            <person name="Goodwin S."/>
            <person name="Spatafora J."/>
            <person name="Crous P."/>
            <person name="Grigoriev I."/>
        </authorList>
    </citation>
    <scope>NUCLEOTIDE SEQUENCE [LARGE SCALE GENOMIC DNA]</scope>
    <source>
        <strain evidence="3">CECT 20119</strain>
    </source>
</reference>
<dbReference type="InterPro" id="IPR037175">
    <property type="entry name" value="KFase_sf"/>
</dbReference>
<dbReference type="Proteomes" id="UP000799538">
    <property type="component" value="Unassembled WGS sequence"/>
</dbReference>
<dbReference type="PANTHER" id="PTHR34861">
    <property type="match status" value="1"/>
</dbReference>
<gene>
    <name evidence="2" type="ORF">BDZ85DRAFT_279791</name>
</gene>
<dbReference type="PANTHER" id="PTHR34861:SF10">
    <property type="entry name" value="CYCLASE"/>
    <property type="match status" value="1"/>
</dbReference>
<sequence>MDSLAKWPSEFAFPNFEDLPIVQGQPQGCLWGFFDKDGKKDELGTLNLLTSSVVREAAAEIRLGKSLQLDWSLKETSCPGYGRIPIEHTVKDLRSAGFVAFDEEIRINTQTSSQWDGLRHWGLQESALFYNNVKHAEVASTDVLGIHNICERGGIVGRGVLVDWVRWWQHAKPGIPVPAANTTHSIPMSEIEEAARFQNTTFKQGDIFIVRTGYLACSASQEDRKSNIQDEHRFIGIESSEATVRWLYSKHFAAVAGDAMGFEAWPYPKNCSLHEWLLALWGTPIGELWDIEKLSQTCADLGRWEFFLTSAPLNLPGGIASPPCAIAIF</sequence>
<protein>
    <recommendedName>
        <fullName evidence="4">Cyclase-domain-containing protein</fullName>
    </recommendedName>
</protein>
<dbReference type="OrthoDB" id="5396at2759"/>
<dbReference type="Pfam" id="PF04199">
    <property type="entry name" value="Cyclase"/>
    <property type="match status" value="1"/>
</dbReference>
<keyword evidence="3" id="KW-1185">Reference proteome</keyword>
<organism evidence="2 3">
    <name type="scientific">Elsinoe ampelina</name>
    <dbReference type="NCBI Taxonomy" id="302913"/>
    <lineage>
        <taxon>Eukaryota</taxon>
        <taxon>Fungi</taxon>
        <taxon>Dikarya</taxon>
        <taxon>Ascomycota</taxon>
        <taxon>Pezizomycotina</taxon>
        <taxon>Dothideomycetes</taxon>
        <taxon>Dothideomycetidae</taxon>
        <taxon>Myriangiales</taxon>
        <taxon>Elsinoaceae</taxon>
        <taxon>Elsinoe</taxon>
    </lineage>
</organism>